<name>A0AAF0KZ65_9CAUD</name>
<proteinExistence type="predicted"/>
<accession>A0AAF0KZ65</accession>
<reference evidence="1" key="1">
    <citation type="submission" date="2023-04" db="EMBL/GenBank/DDBJ databases">
        <title>Isolation and Characterization of Novel Plasmid-specific Phages Infecting Bacteria Carrying Diverse Conjugative Plasmids.</title>
        <authorList>
            <person name="Parra B."/>
            <person name="Cockx B."/>
            <person name="Lutz V.T."/>
            <person name="Bronsted L."/>
            <person name="Smets B.F."/>
            <person name="Dechesne A."/>
        </authorList>
    </citation>
    <scope>NUCLEOTIDE SEQUENCE</scope>
</reference>
<evidence type="ECO:0000313" key="1">
    <source>
        <dbReference type="EMBL" id="WHS68349.1"/>
    </source>
</evidence>
<sequence>MVQAITVNGQGKELRHSRPCFGFMAYINQWNEHYVNGLGHVVDEDDEDFDWEDAESVYCANPDFESDNIHFLIWLPVPRCNSDAVKGMIEADLVAIMEAFPQFYSNVTVENLDKVSENSGNWGNANVRITWPLCGQQMQVTIIGAMMLRNLIEYTACNRLYELLRNKGYSPKEAFIYSMMFNGNANWEGEVRYWYQCSDDSALFQDDTEIHDIIMIMEGRLGHTWQGEWGSTASGYGRDGMMETSYDGDGKPAPIFERIGHEADLKDILMDVQGAPSDSPTSQTLESLIRNNSSSYHQLDEEELLNCIALINEHVKGN</sequence>
<evidence type="ECO:0000313" key="2">
    <source>
        <dbReference type="Proteomes" id="UP001223176"/>
    </source>
</evidence>
<organism evidence="1 2">
    <name type="scientific">phage PKM.Lu.22.1</name>
    <dbReference type="NCBI Taxonomy" id="3049197"/>
    <lineage>
        <taxon>Viruses</taxon>
        <taxon>Duplodnaviria</taxon>
        <taxon>Heunggongvirae</taxon>
        <taxon>Uroviricota</taxon>
        <taxon>Caudoviricetes</taxon>
        <taxon>Grimontviridae</taxon>
    </lineage>
</organism>
<keyword evidence="2" id="KW-1185">Reference proteome</keyword>
<dbReference type="EMBL" id="OQ829281">
    <property type="protein sequence ID" value="WHS68349.1"/>
    <property type="molecule type" value="Genomic_DNA"/>
</dbReference>
<dbReference type="Proteomes" id="UP001223176">
    <property type="component" value="Segment"/>
</dbReference>
<protein>
    <submittedName>
        <fullName evidence="1">Uncharacterized protein</fullName>
    </submittedName>
</protein>